<dbReference type="PANTHER" id="PTHR34605">
    <property type="entry name" value="PHAGE_INTEGRASE DOMAIN-CONTAINING PROTEIN"/>
    <property type="match status" value="1"/>
</dbReference>
<reference evidence="7" key="3">
    <citation type="submission" date="2023-07" db="EMBL/GenBank/DDBJ databases">
        <title>The extreme plant-growth-promoting properties of Pantoea phytobeneficialis PF55 revealed by functional and genomic analysis.</title>
        <authorList>
            <person name="Nascimento F.X."/>
            <person name="Marcio R.J."/>
        </authorList>
    </citation>
    <scope>NUCLEOTIDE SEQUENCE</scope>
    <source>
        <strain evidence="7">PF55</strain>
    </source>
</reference>
<protein>
    <submittedName>
        <fullName evidence="8">Recombinase Cre</fullName>
    </submittedName>
    <submittedName>
        <fullName evidence="7">Tyrosine-type recombinase/integrase</fullName>
    </submittedName>
</protein>
<sequence length="342" mass="38239">MTEITVANPLLQPFSTNDDISARLAAFVRDREAFSSNTWRQLLSVMRICWRWAEENRRSFLPMTPEDLRDYLLHLQSAGRASSTIATHAALISMLHRNAGLVPPNVSPDVFRVVKKINRAAVIAGERTGQAVPFCRQDLKKLDAAWQGSPRLQQLRDLAFMHIAYSTLLRLSELSRLRVRDISRAADGRIILDVAWTKTIVQSGGIVKALSRQSSQRLTEWLIAAGLSGEPDAMIFCPVHRANCVTKPRLAPMSTPCLEEIFLRARNAVGVVARSRTNKGRYAGWSGHSARVGAAQDMARKGFSVAQIMQEGTWTRTETVMRYIRMVEAHKGAMIGLMEDDE</sequence>
<evidence type="ECO:0000313" key="9">
    <source>
        <dbReference type="Proteomes" id="UP000424872"/>
    </source>
</evidence>
<evidence type="ECO:0000256" key="1">
    <source>
        <dbReference type="ARBA" id="ARBA00022908"/>
    </source>
</evidence>
<dbReference type="EMBL" id="CP024640">
    <property type="protein sequence ID" value="QGR09976.1"/>
    <property type="molecule type" value="Genomic_DNA"/>
</dbReference>
<feature type="domain" description="Core-binding (CB)" evidence="6">
    <location>
        <begin position="15"/>
        <end position="100"/>
    </location>
</feature>
<geneLocation type="plasmid" evidence="9">
    <name>pmsr2d</name>
</geneLocation>
<keyword evidence="2 4" id="KW-0238">DNA-binding</keyword>
<keyword evidence="3" id="KW-0233">DNA recombination</keyword>
<evidence type="ECO:0000256" key="4">
    <source>
        <dbReference type="PROSITE-ProRule" id="PRU01248"/>
    </source>
</evidence>
<organism evidence="8 9">
    <name type="scientific">Pantoea phytobeneficialis</name>
    <dbReference type="NCBI Taxonomy" id="2052056"/>
    <lineage>
        <taxon>Bacteria</taxon>
        <taxon>Pseudomonadati</taxon>
        <taxon>Pseudomonadota</taxon>
        <taxon>Gammaproteobacteria</taxon>
        <taxon>Enterobacterales</taxon>
        <taxon>Erwiniaceae</taxon>
        <taxon>Pantoea</taxon>
    </lineage>
</organism>
<dbReference type="SUPFAM" id="SSF56349">
    <property type="entry name" value="DNA breaking-rejoining enzymes"/>
    <property type="match status" value="1"/>
</dbReference>
<dbReference type="RefSeq" id="WP_208727143.1">
    <property type="nucleotide sequence ID" value="NZ_CP024640.1"/>
</dbReference>
<reference evidence="8" key="2">
    <citation type="journal article" date="2020" name="Environ. Microbiol.">
        <title>The extreme plant-growth-promoting properties of Pantoea phytobeneficialis MSR2 revealed by functional and genomic analysis.</title>
        <authorList>
            <person name="Nascimento F.X."/>
            <person name="Hernandez A.G."/>
            <person name="Glick B.R."/>
            <person name="Rossi M.J."/>
        </authorList>
    </citation>
    <scope>NUCLEOTIDE SEQUENCE</scope>
    <source>
        <strain evidence="8">MSR2</strain>
    </source>
</reference>
<dbReference type="SUPFAM" id="SSF47823">
    <property type="entry name" value="lambda integrase-like, N-terminal domain"/>
    <property type="match status" value="1"/>
</dbReference>
<evidence type="ECO:0000256" key="3">
    <source>
        <dbReference type="ARBA" id="ARBA00023172"/>
    </source>
</evidence>
<dbReference type="KEGG" id="ppho:CTZ24_26295"/>
<dbReference type="GO" id="GO:0015074">
    <property type="term" value="P:DNA integration"/>
    <property type="evidence" value="ECO:0007669"/>
    <property type="project" value="UniProtKB-KW"/>
</dbReference>
<dbReference type="GO" id="GO:0003677">
    <property type="term" value="F:DNA binding"/>
    <property type="evidence" value="ECO:0007669"/>
    <property type="project" value="UniProtKB-UniRule"/>
</dbReference>
<evidence type="ECO:0000259" key="6">
    <source>
        <dbReference type="PROSITE" id="PS51900"/>
    </source>
</evidence>
<keyword evidence="1" id="KW-0229">DNA integration</keyword>
<dbReference type="Gene3D" id="1.10.150.130">
    <property type="match status" value="1"/>
</dbReference>
<dbReference type="PANTHER" id="PTHR34605:SF4">
    <property type="entry name" value="DNA ADENINE METHYLTRANSFERASE"/>
    <property type="match status" value="1"/>
</dbReference>
<dbReference type="InterPro" id="IPR052925">
    <property type="entry name" value="Phage_Integrase-like_Recomb"/>
</dbReference>
<dbReference type="Proteomes" id="UP001171299">
    <property type="component" value="Unassembled WGS sequence"/>
</dbReference>
<dbReference type="PROSITE" id="PS51898">
    <property type="entry name" value="TYR_RECOMBINASE"/>
    <property type="match status" value="1"/>
</dbReference>
<dbReference type="InterPro" id="IPR011010">
    <property type="entry name" value="DNA_brk_join_enz"/>
</dbReference>
<dbReference type="InterPro" id="IPR002104">
    <property type="entry name" value="Integrase_catalytic"/>
</dbReference>
<dbReference type="Gene3D" id="1.10.443.10">
    <property type="entry name" value="Intergrase catalytic core"/>
    <property type="match status" value="1"/>
</dbReference>
<name>A0AAP9HBV8_9GAMM</name>
<geneLocation type="plasmid" evidence="8">
    <name>pMSR2D</name>
</geneLocation>
<evidence type="ECO:0000313" key="7">
    <source>
        <dbReference type="EMBL" id="MDO6407012.1"/>
    </source>
</evidence>
<dbReference type="EMBL" id="JAUOOM010000008">
    <property type="protein sequence ID" value="MDO6407012.1"/>
    <property type="molecule type" value="Genomic_DNA"/>
</dbReference>
<evidence type="ECO:0000256" key="2">
    <source>
        <dbReference type="ARBA" id="ARBA00023125"/>
    </source>
</evidence>
<evidence type="ECO:0000259" key="5">
    <source>
        <dbReference type="PROSITE" id="PS51898"/>
    </source>
</evidence>
<dbReference type="Pfam" id="PF00589">
    <property type="entry name" value="Phage_integrase"/>
    <property type="match status" value="1"/>
</dbReference>
<dbReference type="PROSITE" id="PS51900">
    <property type="entry name" value="CB"/>
    <property type="match status" value="1"/>
</dbReference>
<dbReference type="InterPro" id="IPR010998">
    <property type="entry name" value="Integrase_recombinase_N"/>
</dbReference>
<evidence type="ECO:0000313" key="8">
    <source>
        <dbReference type="EMBL" id="QGR09976.1"/>
    </source>
</evidence>
<evidence type="ECO:0000313" key="10">
    <source>
        <dbReference type="Proteomes" id="UP001171299"/>
    </source>
</evidence>
<reference evidence="9" key="1">
    <citation type="submission" date="2017-11" db="EMBL/GenBank/DDBJ databases">
        <title>Genome sequence of Pantoea sp. MSR2.</title>
        <authorList>
            <person name="Nascimento F.X."/>
        </authorList>
    </citation>
    <scope>NUCLEOTIDE SEQUENCE [LARGE SCALE GENOMIC DNA]</scope>
    <source>
        <strain evidence="9">MSR2</strain>
        <plasmid evidence="9">pmsr2d</plasmid>
    </source>
</reference>
<dbReference type="Proteomes" id="UP000424872">
    <property type="component" value="Plasmid pMSR2D"/>
</dbReference>
<keyword evidence="8" id="KW-0614">Plasmid</keyword>
<gene>
    <name evidence="8" type="ORF">CTZ24_26295</name>
    <name evidence="7" type="ORF">Q3404_10510</name>
</gene>
<dbReference type="InterPro" id="IPR013762">
    <property type="entry name" value="Integrase-like_cat_sf"/>
</dbReference>
<keyword evidence="10" id="KW-1185">Reference proteome</keyword>
<dbReference type="GO" id="GO:0006310">
    <property type="term" value="P:DNA recombination"/>
    <property type="evidence" value="ECO:0007669"/>
    <property type="project" value="UniProtKB-KW"/>
</dbReference>
<feature type="domain" description="Tyr recombinase" evidence="5">
    <location>
        <begin position="129"/>
        <end position="336"/>
    </location>
</feature>
<proteinExistence type="predicted"/>
<dbReference type="InterPro" id="IPR044068">
    <property type="entry name" value="CB"/>
</dbReference>
<accession>A0AAP9HBV8</accession>
<dbReference type="AlphaFoldDB" id="A0AAP9HBV8"/>